<organism evidence="5 6">
    <name type="scientific">Paenibacillus spiritus</name>
    <dbReference type="NCBI Taxonomy" id="2496557"/>
    <lineage>
        <taxon>Bacteria</taxon>
        <taxon>Bacillati</taxon>
        <taxon>Bacillota</taxon>
        <taxon>Bacilli</taxon>
        <taxon>Bacillales</taxon>
        <taxon>Paenibacillaceae</taxon>
        <taxon>Paenibacillus</taxon>
    </lineage>
</organism>
<dbReference type="InterPro" id="IPR029016">
    <property type="entry name" value="GAF-like_dom_sf"/>
</dbReference>
<dbReference type="OrthoDB" id="2646391at2"/>
<dbReference type="Gene3D" id="1.10.10.10">
    <property type="entry name" value="Winged helix-like DNA-binding domain superfamily/Winged helix DNA-binding domain"/>
    <property type="match status" value="1"/>
</dbReference>
<evidence type="ECO:0000313" key="5">
    <source>
        <dbReference type="EMBL" id="KAA9000947.1"/>
    </source>
</evidence>
<gene>
    <name evidence="5" type="ORF">F4V43_13940</name>
</gene>
<dbReference type="SUPFAM" id="SSF46894">
    <property type="entry name" value="C-terminal effector domain of the bipartite response regulators"/>
    <property type="match status" value="1"/>
</dbReference>
<evidence type="ECO:0000256" key="1">
    <source>
        <dbReference type="ARBA" id="ARBA00023015"/>
    </source>
</evidence>
<keyword evidence="2" id="KW-0238">DNA-binding</keyword>
<dbReference type="Gene3D" id="3.30.450.40">
    <property type="match status" value="1"/>
</dbReference>
<feature type="domain" description="HTH luxR-type" evidence="4">
    <location>
        <begin position="215"/>
        <end position="277"/>
    </location>
</feature>
<evidence type="ECO:0000256" key="3">
    <source>
        <dbReference type="ARBA" id="ARBA00023163"/>
    </source>
</evidence>
<evidence type="ECO:0000256" key="2">
    <source>
        <dbReference type="ARBA" id="ARBA00023125"/>
    </source>
</evidence>
<dbReference type="GO" id="GO:0003677">
    <property type="term" value="F:DNA binding"/>
    <property type="evidence" value="ECO:0007669"/>
    <property type="project" value="UniProtKB-KW"/>
</dbReference>
<dbReference type="PANTHER" id="PTHR44688:SF16">
    <property type="entry name" value="DNA-BINDING TRANSCRIPTIONAL ACTIVATOR DEVR_DOSR"/>
    <property type="match status" value="1"/>
</dbReference>
<keyword evidence="6" id="KW-1185">Reference proteome</keyword>
<reference evidence="5 6" key="1">
    <citation type="submission" date="2019-09" db="EMBL/GenBank/DDBJ databases">
        <title>Bacillus ochoae sp. nov., Paenibacillus whitsoniae sp. nov., Paenibacillus spiritus sp. nov. Isolated from the Mars Exploration Rover during spacecraft assembly.</title>
        <authorList>
            <person name="Seuylemezian A."/>
            <person name="Vaishampayan P."/>
        </authorList>
    </citation>
    <scope>NUCLEOTIDE SEQUENCE [LARGE SCALE GENOMIC DNA]</scope>
    <source>
        <strain evidence="5 6">MER_111</strain>
    </source>
</reference>
<dbReference type="InterPro" id="IPR036388">
    <property type="entry name" value="WH-like_DNA-bd_sf"/>
</dbReference>
<evidence type="ECO:0000259" key="4">
    <source>
        <dbReference type="PROSITE" id="PS50043"/>
    </source>
</evidence>
<dbReference type="PROSITE" id="PS50043">
    <property type="entry name" value="HTH_LUXR_2"/>
    <property type="match status" value="1"/>
</dbReference>
<evidence type="ECO:0000313" key="6">
    <source>
        <dbReference type="Proteomes" id="UP000367750"/>
    </source>
</evidence>
<name>A0A5J5G207_9BACL</name>
<dbReference type="PANTHER" id="PTHR44688">
    <property type="entry name" value="DNA-BINDING TRANSCRIPTIONAL ACTIVATOR DEVR_DOSR"/>
    <property type="match status" value="1"/>
</dbReference>
<comment type="caution">
    <text evidence="5">The sequence shown here is derived from an EMBL/GenBank/DDBJ whole genome shotgun (WGS) entry which is preliminary data.</text>
</comment>
<dbReference type="EMBL" id="VYKK01000020">
    <property type="protein sequence ID" value="KAA9000947.1"/>
    <property type="molecule type" value="Genomic_DNA"/>
</dbReference>
<dbReference type="InterPro" id="IPR016032">
    <property type="entry name" value="Sig_transdc_resp-reg_C-effctor"/>
</dbReference>
<dbReference type="SMART" id="SM00421">
    <property type="entry name" value="HTH_LUXR"/>
    <property type="match status" value="1"/>
</dbReference>
<sequence>MYYFSVMRRRSSMFSSLAEKKSWFTPDDLVPERRARFGSALSEGVSFTFVDSPSQPRMSDVPENSLLSCIHSVTARSAASVVLPFTLMAVSAEGRVLELIHSNETLRREAEQAGLRRGLMLDLLHAGMNAVSLAMETGGPTVVRGVEHSHPVFRQWNCICAPLVFEDRRYGFLDLSFSVAREVEFAVPFVIKLAEDISAQVQACDPCMRRSRIQELFQEFGLTPREREVAELWMNKKGALHISSQLGISEGTVRNTVKRIYEKMKVSDRAEMIGRLL</sequence>
<dbReference type="GO" id="GO:0045892">
    <property type="term" value="P:negative regulation of DNA-templated transcription"/>
    <property type="evidence" value="ECO:0007669"/>
    <property type="project" value="UniProtKB-ARBA"/>
</dbReference>
<dbReference type="Proteomes" id="UP000367750">
    <property type="component" value="Unassembled WGS sequence"/>
</dbReference>
<protein>
    <recommendedName>
        <fullName evidence="4">HTH luxR-type domain-containing protein</fullName>
    </recommendedName>
</protein>
<accession>A0A5J5G207</accession>
<keyword evidence="3" id="KW-0804">Transcription</keyword>
<dbReference type="Pfam" id="PF00196">
    <property type="entry name" value="GerE"/>
    <property type="match status" value="1"/>
</dbReference>
<keyword evidence="1" id="KW-0805">Transcription regulation</keyword>
<dbReference type="InterPro" id="IPR000792">
    <property type="entry name" value="Tscrpt_reg_LuxR_C"/>
</dbReference>
<dbReference type="AlphaFoldDB" id="A0A5J5G207"/>
<proteinExistence type="predicted"/>
<dbReference type="CDD" id="cd06170">
    <property type="entry name" value="LuxR_C_like"/>
    <property type="match status" value="1"/>
</dbReference>